<dbReference type="InterPro" id="IPR002491">
    <property type="entry name" value="ABC_transptr_periplasmic_BD"/>
</dbReference>
<dbReference type="SUPFAM" id="SSF53807">
    <property type="entry name" value="Helical backbone' metal receptor"/>
    <property type="match status" value="1"/>
</dbReference>
<keyword evidence="1" id="KW-0472">Membrane</keyword>
<dbReference type="Gene3D" id="3.40.50.1980">
    <property type="entry name" value="Nitrogenase molybdenum iron protein domain"/>
    <property type="match status" value="2"/>
</dbReference>
<evidence type="ECO:0000256" key="1">
    <source>
        <dbReference type="SAM" id="Phobius"/>
    </source>
</evidence>
<dbReference type="PROSITE" id="PS50983">
    <property type="entry name" value="FE_B12_PBP"/>
    <property type="match status" value="1"/>
</dbReference>
<dbReference type="PANTHER" id="PTHR30535">
    <property type="entry name" value="VITAMIN B12-BINDING PROTEIN"/>
    <property type="match status" value="1"/>
</dbReference>
<sequence length="415" mass="46490">MSMELPEKKIWTGIIAIVIVAAAAVGLSAITVDDSGNGSLVTVQGNAAGEEALFINKSYPEYARGFSIEYHGTYKVISIHDPWGRADENFTYLLVQRGEEIPAGYPDAQVFFIPVRAAVTLSPIHLSQISQLNESGTVKGHNAVVLMYDEEIRRLVQEGSIEEIGSSTQSMTTMLKMERIIELEPDVVFCVANGNREYDSHYKLREVGLKPAVTAEWMENHPLARAEWIKFIAYFYNREREANDFFDGIKNNYTAVSAKTKAVVDKPTVFSGIDYQGTWYAPGGDSYVATLFRDAGAEYFLPNDNKRGGRPLDFEVVYERAHDADYWINIGYSDNINELLALDPRYAKFGAFKSGNIYHYNARVSASGGNDYWQSGVLRPDIVLQDLVKILHPELVPDHELHYYRHIGSPYGEAA</sequence>
<dbReference type="AlphaFoldDB" id="A0A0W8FEM3"/>
<reference evidence="3" key="1">
    <citation type="journal article" date="2015" name="Proc. Natl. Acad. Sci. U.S.A.">
        <title>Networks of energetic and metabolic interactions define dynamics in microbial communities.</title>
        <authorList>
            <person name="Embree M."/>
            <person name="Liu J.K."/>
            <person name="Al-Bassam M.M."/>
            <person name="Zengler K."/>
        </authorList>
    </citation>
    <scope>NUCLEOTIDE SEQUENCE</scope>
</reference>
<dbReference type="InterPro" id="IPR050902">
    <property type="entry name" value="ABC_Transporter_SBP"/>
</dbReference>
<protein>
    <submittedName>
        <fullName evidence="3">Iron compound abc transporter, iron compound-binding protein</fullName>
    </submittedName>
</protein>
<evidence type="ECO:0000259" key="2">
    <source>
        <dbReference type="PROSITE" id="PS50983"/>
    </source>
</evidence>
<keyword evidence="1" id="KW-0812">Transmembrane</keyword>
<dbReference type="EMBL" id="LNQE01001300">
    <property type="protein sequence ID" value="KUG19344.1"/>
    <property type="molecule type" value="Genomic_DNA"/>
</dbReference>
<name>A0A0W8FEM3_9ZZZZ</name>
<evidence type="ECO:0000313" key="3">
    <source>
        <dbReference type="EMBL" id="KUG19344.1"/>
    </source>
</evidence>
<dbReference type="GO" id="GO:0071281">
    <property type="term" value="P:cellular response to iron ion"/>
    <property type="evidence" value="ECO:0007669"/>
    <property type="project" value="TreeGrafter"/>
</dbReference>
<comment type="caution">
    <text evidence="3">The sequence shown here is derived from an EMBL/GenBank/DDBJ whole genome shotgun (WGS) entry which is preliminary data.</text>
</comment>
<keyword evidence="1" id="KW-1133">Transmembrane helix</keyword>
<dbReference type="Pfam" id="PF01497">
    <property type="entry name" value="Peripla_BP_2"/>
    <property type="match status" value="1"/>
</dbReference>
<gene>
    <name evidence="3" type="ORF">ASZ90_010949</name>
</gene>
<dbReference type="PANTHER" id="PTHR30535:SF34">
    <property type="entry name" value="MOLYBDATE-BINDING PROTEIN MOLA"/>
    <property type="match status" value="1"/>
</dbReference>
<accession>A0A0W8FEM3</accession>
<feature type="transmembrane region" description="Helical" evidence="1">
    <location>
        <begin position="12"/>
        <end position="32"/>
    </location>
</feature>
<proteinExistence type="predicted"/>
<organism evidence="3">
    <name type="scientific">hydrocarbon metagenome</name>
    <dbReference type="NCBI Taxonomy" id="938273"/>
    <lineage>
        <taxon>unclassified sequences</taxon>
        <taxon>metagenomes</taxon>
        <taxon>ecological metagenomes</taxon>
    </lineage>
</organism>
<feature type="domain" description="Fe/B12 periplasmic-binding" evidence="2">
    <location>
        <begin position="117"/>
        <end position="395"/>
    </location>
</feature>